<dbReference type="OrthoDB" id="10671444at2759"/>
<protein>
    <submittedName>
        <fullName evidence="3">Uncharacterized protein</fullName>
    </submittedName>
</protein>
<accession>A0A811L7A5</accession>
<feature type="transmembrane region" description="Helical" evidence="2">
    <location>
        <begin position="107"/>
        <end position="133"/>
    </location>
</feature>
<keyword evidence="2" id="KW-1133">Transmembrane helix</keyword>
<dbReference type="AlphaFoldDB" id="A0A811L7A5"/>
<name>A0A811L7A5_9BILA</name>
<keyword evidence="2" id="KW-0472">Membrane</keyword>
<feature type="region of interest" description="Disordered" evidence="1">
    <location>
        <begin position="306"/>
        <end position="326"/>
    </location>
</feature>
<evidence type="ECO:0000313" key="4">
    <source>
        <dbReference type="Proteomes" id="UP000614601"/>
    </source>
</evidence>
<comment type="caution">
    <text evidence="3">The sequence shown here is derived from an EMBL/GenBank/DDBJ whole genome shotgun (WGS) entry which is preliminary data.</text>
</comment>
<feature type="compositionally biased region" description="Basic and acidic residues" evidence="1">
    <location>
        <begin position="307"/>
        <end position="320"/>
    </location>
</feature>
<sequence length="326" mass="35867">MAPALVVSRGGMGGGARGISIARVGGFRSSGRFLRGGYSTRPLGGTTRLFFFMSPLERQTALTRCIREKRAEESNATLMLHNARNLTESEAEASCKQELNSLKNLEIYFFLCFFGPLIFSLSLSVSCIPIAIIHHMQKDYCYRPPKKPLILAPPFTIPPSEMVSIANYIGLSRDKEDKKDALSRGGRGIGLHKSGKFLGGGYSSRRLGGSAWPYILMTSSERQSALEKCVKETIAEESDVTLMLDNARNLTVSEAETSCTQEQSSAYTDELTFVMLLTIAIILMILFNPGLKAVNRLKVHCSKCGNKSHDRLSLHQDDSAQSRTNV</sequence>
<gene>
    <name evidence="3" type="ORF">BOKJ2_LOCUS10767</name>
</gene>
<dbReference type="EMBL" id="CAJFCW020000005">
    <property type="protein sequence ID" value="CAG9119339.1"/>
    <property type="molecule type" value="Genomic_DNA"/>
</dbReference>
<organism evidence="3 4">
    <name type="scientific">Bursaphelenchus okinawaensis</name>
    <dbReference type="NCBI Taxonomy" id="465554"/>
    <lineage>
        <taxon>Eukaryota</taxon>
        <taxon>Metazoa</taxon>
        <taxon>Ecdysozoa</taxon>
        <taxon>Nematoda</taxon>
        <taxon>Chromadorea</taxon>
        <taxon>Rhabditida</taxon>
        <taxon>Tylenchina</taxon>
        <taxon>Tylenchomorpha</taxon>
        <taxon>Aphelenchoidea</taxon>
        <taxon>Aphelenchoididae</taxon>
        <taxon>Bursaphelenchus</taxon>
    </lineage>
</organism>
<dbReference type="Proteomes" id="UP000783686">
    <property type="component" value="Unassembled WGS sequence"/>
</dbReference>
<feature type="transmembrane region" description="Helical" evidence="2">
    <location>
        <begin position="271"/>
        <end position="291"/>
    </location>
</feature>
<evidence type="ECO:0000313" key="3">
    <source>
        <dbReference type="EMBL" id="CAD5223997.1"/>
    </source>
</evidence>
<keyword evidence="2" id="KW-0812">Transmembrane</keyword>
<dbReference type="Proteomes" id="UP000614601">
    <property type="component" value="Unassembled WGS sequence"/>
</dbReference>
<keyword evidence="4" id="KW-1185">Reference proteome</keyword>
<evidence type="ECO:0000256" key="1">
    <source>
        <dbReference type="SAM" id="MobiDB-lite"/>
    </source>
</evidence>
<evidence type="ECO:0000256" key="2">
    <source>
        <dbReference type="SAM" id="Phobius"/>
    </source>
</evidence>
<reference evidence="3" key="1">
    <citation type="submission" date="2020-09" db="EMBL/GenBank/DDBJ databases">
        <authorList>
            <person name="Kikuchi T."/>
        </authorList>
    </citation>
    <scope>NUCLEOTIDE SEQUENCE</scope>
    <source>
        <strain evidence="3">SH1</strain>
    </source>
</reference>
<dbReference type="EMBL" id="CAJFDH010000005">
    <property type="protein sequence ID" value="CAD5223997.1"/>
    <property type="molecule type" value="Genomic_DNA"/>
</dbReference>
<proteinExistence type="predicted"/>